<evidence type="ECO:0000259" key="1">
    <source>
        <dbReference type="Pfam" id="PF12706"/>
    </source>
</evidence>
<dbReference type="AlphaFoldDB" id="A0A381RA95"/>
<dbReference type="InterPro" id="IPR036866">
    <property type="entry name" value="RibonucZ/Hydroxyglut_hydro"/>
</dbReference>
<name>A0A381RA95_9ZZZZ</name>
<dbReference type="Gene3D" id="3.60.15.10">
    <property type="entry name" value="Ribonuclease Z/Hydroxyacylglutathione hydrolase-like"/>
    <property type="match status" value="1"/>
</dbReference>
<dbReference type="GO" id="GO:0070290">
    <property type="term" value="F:N-acylphosphatidylethanolamine-specific phospholipase D activity"/>
    <property type="evidence" value="ECO:0007669"/>
    <property type="project" value="InterPro"/>
</dbReference>
<dbReference type="PANTHER" id="PTHR15032">
    <property type="entry name" value="N-ACYL-PHOSPHATIDYLETHANOLAMINE-HYDROLYZING PHOSPHOLIPASE D"/>
    <property type="match status" value="1"/>
</dbReference>
<proteinExistence type="predicted"/>
<dbReference type="SUPFAM" id="SSF56281">
    <property type="entry name" value="Metallo-hydrolase/oxidoreductase"/>
    <property type="match status" value="1"/>
</dbReference>
<dbReference type="Pfam" id="PF12706">
    <property type="entry name" value="Lactamase_B_2"/>
    <property type="match status" value="1"/>
</dbReference>
<accession>A0A381RA95</accession>
<dbReference type="InterPro" id="IPR024884">
    <property type="entry name" value="NAPE-PLD"/>
</dbReference>
<feature type="domain" description="Metallo-beta-lactamase" evidence="1">
    <location>
        <begin position="100"/>
        <end position="298"/>
    </location>
</feature>
<organism evidence="2">
    <name type="scientific">marine metagenome</name>
    <dbReference type="NCBI Taxonomy" id="408172"/>
    <lineage>
        <taxon>unclassified sequences</taxon>
        <taxon>metagenomes</taxon>
        <taxon>ecological metagenomes</taxon>
    </lineage>
</organism>
<reference evidence="2" key="1">
    <citation type="submission" date="2018-05" db="EMBL/GenBank/DDBJ databases">
        <authorList>
            <person name="Lanie J.A."/>
            <person name="Ng W.-L."/>
            <person name="Kazmierczak K.M."/>
            <person name="Andrzejewski T.M."/>
            <person name="Davidsen T.M."/>
            <person name="Wayne K.J."/>
            <person name="Tettelin H."/>
            <person name="Glass J.I."/>
            <person name="Rusch D."/>
            <person name="Podicherti R."/>
            <person name="Tsui H.-C.T."/>
            <person name="Winkler M.E."/>
        </authorList>
    </citation>
    <scope>NUCLEOTIDE SEQUENCE</scope>
</reference>
<dbReference type="EMBL" id="UINC01001738">
    <property type="protein sequence ID" value="SUZ87759.1"/>
    <property type="molecule type" value="Genomic_DNA"/>
</dbReference>
<sequence>MSAIVLGAVMTTSTSCSNSVNYDSNKVHHGKSSFKSKVDNTFFQWFKMRLKEGSYPSIEPKEIKSILAKTDHKQINSPADIARATWIGHATVLVQYRGINFLTDPHLTDYPSPLEWLAPKRSTPPALSYEEMPPIDFVVISHNHYDHLDHRTVDMFGNSVVWYVPLGLKSWFLGRGISSAKIIELDWWESHQFAKEVKITIAPNIHWSRRTPWDTNKSLWGSWAVEIGDFQSWFAGDTGYDRKLFKEIGQKLGPFELAMIPIGAYGPRYFMLPQHLDPAQAVLVHNEIRSQNSIAIHWGTFQLTHEPFLEPPELLVQAMRKNGIKNTQFRALKIGETIEIADNQ</sequence>
<dbReference type="PIRSF" id="PIRSF038896">
    <property type="entry name" value="NAPE-PLD"/>
    <property type="match status" value="1"/>
</dbReference>
<dbReference type="GO" id="GO:0008270">
    <property type="term" value="F:zinc ion binding"/>
    <property type="evidence" value="ECO:0007669"/>
    <property type="project" value="InterPro"/>
</dbReference>
<gene>
    <name evidence="2" type="ORF">METZ01_LOCUS40613</name>
</gene>
<dbReference type="GO" id="GO:0005737">
    <property type="term" value="C:cytoplasm"/>
    <property type="evidence" value="ECO:0007669"/>
    <property type="project" value="TreeGrafter"/>
</dbReference>
<dbReference type="InterPro" id="IPR001279">
    <property type="entry name" value="Metallo-B-lactamas"/>
</dbReference>
<protein>
    <recommendedName>
        <fullName evidence="1">Metallo-beta-lactamase domain-containing protein</fullName>
    </recommendedName>
</protein>
<dbReference type="PANTHER" id="PTHR15032:SF4">
    <property type="entry name" value="N-ACYL-PHOSPHATIDYLETHANOLAMINE-HYDROLYZING PHOSPHOLIPASE D"/>
    <property type="match status" value="1"/>
</dbReference>
<evidence type="ECO:0000313" key="2">
    <source>
        <dbReference type="EMBL" id="SUZ87759.1"/>
    </source>
</evidence>